<dbReference type="GO" id="GO:0000139">
    <property type="term" value="C:Golgi membrane"/>
    <property type="evidence" value="ECO:0007669"/>
    <property type="project" value="UniProtKB-SubCell"/>
</dbReference>
<reference evidence="5" key="1">
    <citation type="submission" date="2025-08" db="UniProtKB">
        <authorList>
            <consortium name="RefSeq"/>
        </authorList>
    </citation>
    <scope>IDENTIFICATION</scope>
    <source>
        <tissue evidence="5">Muscle</tissue>
    </source>
</reference>
<dbReference type="Proteomes" id="UP000504631">
    <property type="component" value="Unplaced"/>
</dbReference>
<dbReference type="RefSeq" id="XP_033362579.1">
    <property type="nucleotide sequence ID" value="XM_033506688.1"/>
</dbReference>
<dbReference type="SUPFAM" id="SSF50911">
    <property type="entry name" value="Mannose 6-phosphate receptor domain"/>
    <property type="match status" value="1"/>
</dbReference>
<dbReference type="PANTHER" id="PTHR15071:SF0">
    <property type="entry name" value="MANNOSE 6-PHOSPHATE RECEPTOR-LIKE PROTEIN 1"/>
    <property type="match status" value="1"/>
</dbReference>
<feature type="chain" id="PRO_5026775132" evidence="3">
    <location>
        <begin position="25"/>
        <end position="242"/>
    </location>
</feature>
<organism evidence="4 5">
    <name type="scientific">Bombus vosnesenskii</name>
    <dbReference type="NCBI Taxonomy" id="207650"/>
    <lineage>
        <taxon>Eukaryota</taxon>
        <taxon>Metazoa</taxon>
        <taxon>Ecdysozoa</taxon>
        <taxon>Arthropoda</taxon>
        <taxon>Hexapoda</taxon>
        <taxon>Insecta</taxon>
        <taxon>Pterygota</taxon>
        <taxon>Neoptera</taxon>
        <taxon>Endopterygota</taxon>
        <taxon>Hymenoptera</taxon>
        <taxon>Apocrita</taxon>
        <taxon>Aculeata</taxon>
        <taxon>Apoidea</taxon>
        <taxon>Anthophila</taxon>
        <taxon>Apidae</taxon>
        <taxon>Bombus</taxon>
        <taxon>Pyrobombus</taxon>
    </lineage>
</organism>
<keyword evidence="2" id="KW-1133">Transmembrane helix</keyword>
<keyword evidence="1" id="KW-0325">Glycoprotein</keyword>
<protein>
    <submittedName>
        <fullName evidence="5">Uncharacterized protein LOC117240659</fullName>
    </submittedName>
</protein>
<dbReference type="GeneID" id="117240659"/>
<name>A0A6J3LFA9_9HYME</name>
<dbReference type="KEGG" id="bvk:117240659"/>
<feature type="transmembrane region" description="Helical" evidence="2">
    <location>
        <begin position="179"/>
        <end position="201"/>
    </location>
</feature>
<dbReference type="AlphaFoldDB" id="A0A6J3LFA9"/>
<gene>
    <name evidence="5" type="primary">LOC117240659</name>
</gene>
<dbReference type="GO" id="GO:0005802">
    <property type="term" value="C:trans-Golgi network"/>
    <property type="evidence" value="ECO:0007669"/>
    <property type="project" value="TreeGrafter"/>
</dbReference>
<feature type="signal peptide" evidence="3">
    <location>
        <begin position="1"/>
        <end position="24"/>
    </location>
</feature>
<keyword evidence="3" id="KW-0732">Signal</keyword>
<keyword evidence="2" id="KW-0472">Membrane</keyword>
<keyword evidence="4" id="KW-1185">Reference proteome</keyword>
<sequence>MIKKNEILFVFASLLIIFCEQTSSECKQLTSCSCMFPNWQGYSLMPLVNSRSINSTEQNCAFFFHPCTNKRLSNDQMSECYKGDGASLCATCNNNTFVLGKAEETKIIIESDESKPPVFMFHHENYTTTIALSCCSSCETHLYVESLNKTPNEYHLLLTSTYACKTLMHSKGLSIGSTLLIYLFVISGIYFIGGALTLKFLRGATGWEMMPNHSFWQSLPSLVKDGITFTFNCCRLDSYERI</sequence>
<evidence type="ECO:0000256" key="1">
    <source>
        <dbReference type="ARBA" id="ARBA00023180"/>
    </source>
</evidence>
<evidence type="ECO:0000313" key="4">
    <source>
        <dbReference type="Proteomes" id="UP000504631"/>
    </source>
</evidence>
<dbReference type="PANTHER" id="PTHR15071">
    <property type="entry name" value="MANNOSE-6-PHOSPHATE RECEPTOR FAMILY MEMBER"/>
    <property type="match status" value="1"/>
</dbReference>
<evidence type="ECO:0000256" key="3">
    <source>
        <dbReference type="SAM" id="SignalP"/>
    </source>
</evidence>
<keyword evidence="2" id="KW-0812">Transmembrane</keyword>
<proteinExistence type="predicted"/>
<dbReference type="InterPro" id="IPR028927">
    <property type="entry name" value="Man-6-P_rcpt"/>
</dbReference>
<evidence type="ECO:0000256" key="2">
    <source>
        <dbReference type="SAM" id="Phobius"/>
    </source>
</evidence>
<dbReference type="Pfam" id="PF02157">
    <property type="entry name" value="Man-6-P_recep"/>
    <property type="match status" value="1"/>
</dbReference>
<evidence type="ECO:0000313" key="5">
    <source>
        <dbReference type="RefSeq" id="XP_033362579.1"/>
    </source>
</evidence>
<dbReference type="InterPro" id="IPR009011">
    <property type="entry name" value="Man6P_isomerase_rcpt-bd_dom_sf"/>
</dbReference>
<accession>A0A6J3LFA9</accession>